<evidence type="ECO:0000313" key="6">
    <source>
        <dbReference type="EMBL" id="NVN50067.1"/>
    </source>
</evidence>
<dbReference type="AlphaFoldDB" id="A0A850PMY4"/>
<evidence type="ECO:0000256" key="4">
    <source>
        <dbReference type="PROSITE-ProRule" id="PRU00335"/>
    </source>
</evidence>
<gene>
    <name evidence="6" type="ORF">HLY00_917</name>
</gene>
<evidence type="ECO:0000259" key="5">
    <source>
        <dbReference type="PROSITE" id="PS50977"/>
    </source>
</evidence>
<dbReference type="PROSITE" id="PS50977">
    <property type="entry name" value="HTH_TETR_2"/>
    <property type="match status" value="1"/>
</dbReference>
<dbReference type="InterPro" id="IPR050109">
    <property type="entry name" value="HTH-type_TetR-like_transc_reg"/>
</dbReference>
<accession>A0A850PMY4</accession>
<evidence type="ECO:0000256" key="2">
    <source>
        <dbReference type="ARBA" id="ARBA00023125"/>
    </source>
</evidence>
<feature type="DNA-binding region" description="H-T-H motif" evidence="4">
    <location>
        <begin position="33"/>
        <end position="52"/>
    </location>
</feature>
<keyword evidence="7" id="KW-1185">Reference proteome</keyword>
<dbReference type="PANTHER" id="PTHR30055:SF220">
    <property type="entry name" value="TETR-FAMILY REGULATORY PROTEIN"/>
    <property type="match status" value="1"/>
</dbReference>
<protein>
    <submittedName>
        <fullName evidence="6">Transcriptional regulator, AcrR family</fullName>
    </submittedName>
</protein>
<dbReference type="InterPro" id="IPR001647">
    <property type="entry name" value="HTH_TetR"/>
</dbReference>
<dbReference type="RefSeq" id="WP_178358437.1">
    <property type="nucleotide sequence ID" value="NZ_JABFYL010000021.1"/>
</dbReference>
<feature type="domain" description="HTH tetR-type" evidence="5">
    <location>
        <begin position="10"/>
        <end position="70"/>
    </location>
</feature>
<keyword evidence="2 4" id="KW-0238">DNA-binding</keyword>
<dbReference type="InterPro" id="IPR036271">
    <property type="entry name" value="Tet_transcr_reg_TetR-rel_C_sf"/>
</dbReference>
<comment type="caution">
    <text evidence="6">The sequence shown here is derived from an EMBL/GenBank/DDBJ whole genome shotgun (WGS) entry which is preliminary data.</text>
</comment>
<dbReference type="Gene3D" id="1.10.357.10">
    <property type="entry name" value="Tetracycline Repressor, domain 2"/>
    <property type="match status" value="1"/>
</dbReference>
<evidence type="ECO:0000256" key="3">
    <source>
        <dbReference type="ARBA" id="ARBA00023163"/>
    </source>
</evidence>
<dbReference type="SUPFAM" id="SSF48498">
    <property type="entry name" value="Tetracyclin repressor-like, C-terminal domain"/>
    <property type="match status" value="1"/>
</dbReference>
<dbReference type="InterPro" id="IPR025996">
    <property type="entry name" value="MT1864/Rv1816-like_C"/>
</dbReference>
<dbReference type="InterPro" id="IPR009057">
    <property type="entry name" value="Homeodomain-like_sf"/>
</dbReference>
<dbReference type="PANTHER" id="PTHR30055">
    <property type="entry name" value="HTH-TYPE TRANSCRIPTIONAL REGULATOR RUTR"/>
    <property type="match status" value="1"/>
</dbReference>
<evidence type="ECO:0000313" key="7">
    <source>
        <dbReference type="Proteomes" id="UP000570517"/>
    </source>
</evidence>
<proteinExistence type="predicted"/>
<organism evidence="6 7">
    <name type="scientific">Mycolicibacterium hippocampi</name>
    <dbReference type="NCBI Taxonomy" id="659824"/>
    <lineage>
        <taxon>Bacteria</taxon>
        <taxon>Bacillati</taxon>
        <taxon>Actinomycetota</taxon>
        <taxon>Actinomycetes</taxon>
        <taxon>Mycobacteriales</taxon>
        <taxon>Mycobacteriaceae</taxon>
        <taxon>Mycolicibacterium</taxon>
    </lineage>
</organism>
<keyword evidence="1" id="KW-0805">Transcription regulation</keyword>
<dbReference type="Pfam" id="PF13305">
    <property type="entry name" value="TetR_C_33"/>
    <property type="match status" value="1"/>
</dbReference>
<name>A0A850PMY4_9MYCO</name>
<dbReference type="GO" id="GO:0003700">
    <property type="term" value="F:DNA-binding transcription factor activity"/>
    <property type="evidence" value="ECO:0007669"/>
    <property type="project" value="TreeGrafter"/>
</dbReference>
<sequence length="206" mass="22162">MNRAVGQHHGDLRRALIDAALELIADSDVDAVTLRAVARRARVSAGAPYHHFEDKNALLAAVALDGFDALGRRQVEIADRETTGSARLERLAAEYVLFAWEHESHYRLMFRTLLLELPGAEAAALDQAARAAFSRLAEAITAANPALGQPESFQRALLAWSLAHGAVDVGRWGAGLTADLDRSALAADVGRAVRRLALEPPESDGQ</sequence>
<dbReference type="GO" id="GO:0000976">
    <property type="term" value="F:transcription cis-regulatory region binding"/>
    <property type="evidence" value="ECO:0007669"/>
    <property type="project" value="TreeGrafter"/>
</dbReference>
<dbReference type="SUPFAM" id="SSF46689">
    <property type="entry name" value="Homeodomain-like"/>
    <property type="match status" value="1"/>
</dbReference>
<keyword evidence="3" id="KW-0804">Transcription</keyword>
<dbReference type="Proteomes" id="UP000570517">
    <property type="component" value="Unassembled WGS sequence"/>
</dbReference>
<dbReference type="Pfam" id="PF00440">
    <property type="entry name" value="TetR_N"/>
    <property type="match status" value="1"/>
</dbReference>
<reference evidence="6 7" key="1">
    <citation type="submission" date="2020-05" db="EMBL/GenBank/DDBJ databases">
        <title>Draft genome sequence of Mycobacterium hippocampi DL, isolated from European seabass, Dicentrarchus labrax, reared in fish farms.</title>
        <authorList>
            <person name="Stathopoulou P."/>
            <person name="Asimakis E."/>
            <person name="Tzokas K."/>
            <person name="Batargias C."/>
            <person name="Tsiamis G."/>
        </authorList>
    </citation>
    <scope>NUCLEOTIDE SEQUENCE [LARGE SCALE GENOMIC DNA]</scope>
    <source>
        <strain evidence="6 7">DL</strain>
    </source>
</reference>
<dbReference type="PRINTS" id="PR00455">
    <property type="entry name" value="HTHTETR"/>
</dbReference>
<dbReference type="EMBL" id="JABFYL010000021">
    <property type="protein sequence ID" value="NVN50067.1"/>
    <property type="molecule type" value="Genomic_DNA"/>
</dbReference>
<evidence type="ECO:0000256" key="1">
    <source>
        <dbReference type="ARBA" id="ARBA00023015"/>
    </source>
</evidence>